<sequence length="166" mass="18692">MGDQQQDVNALKRFINTQIQRGGHSALRSLSIALWTDQCAQELLPLIIQLTLLEDLHLAVSLHSPLDMIIDTIATADAMKIQQLKISIVGVCVQHPVFARLQHAHFLRSLIIDADHLCTMAALSLLEVTQLVDLQIPLVGRNDLIIHALRKQFPNLKELESHHIWK</sequence>
<evidence type="ECO:0000313" key="2">
    <source>
        <dbReference type="Proteomes" id="UP000027586"/>
    </source>
</evidence>
<keyword evidence="2" id="KW-1185">Reference proteome</keyword>
<comment type="caution">
    <text evidence="1">The sequence shown here is derived from an EMBL/GenBank/DDBJ whole genome shotgun (WGS) entry which is preliminary data.</text>
</comment>
<name>A0A068RXG1_9FUNG</name>
<dbReference type="AlphaFoldDB" id="A0A068RXG1"/>
<dbReference type="EMBL" id="CBTN010000025">
    <property type="protein sequence ID" value="CDH54843.1"/>
    <property type="molecule type" value="Genomic_DNA"/>
</dbReference>
<evidence type="ECO:0000313" key="1">
    <source>
        <dbReference type="EMBL" id="CDH54843.1"/>
    </source>
</evidence>
<reference evidence="1" key="1">
    <citation type="submission" date="2013-08" db="EMBL/GenBank/DDBJ databases">
        <title>Gene expansion shapes genome architecture in the human pathogen Lichtheimia corymbifera: an evolutionary genomics analysis in the ancient terrestrial Mucorales (Mucoromycotina).</title>
        <authorList>
            <person name="Schwartze V.U."/>
            <person name="Winter S."/>
            <person name="Shelest E."/>
            <person name="Marcet-Houben M."/>
            <person name="Horn F."/>
            <person name="Wehner S."/>
            <person name="Hoffmann K."/>
            <person name="Riege K."/>
            <person name="Sammeth M."/>
            <person name="Nowrousian M."/>
            <person name="Valiante V."/>
            <person name="Linde J."/>
            <person name="Jacobsen I.D."/>
            <person name="Marz M."/>
            <person name="Brakhage A.A."/>
            <person name="Gabaldon T."/>
            <person name="Bocker S."/>
            <person name="Voigt K."/>
        </authorList>
    </citation>
    <scope>NUCLEOTIDE SEQUENCE [LARGE SCALE GENOMIC DNA]</scope>
    <source>
        <strain evidence="1">FSU 9682</strain>
    </source>
</reference>
<gene>
    <name evidence="1" type="ORF">LCOR_06057.1</name>
</gene>
<dbReference type="VEuPathDB" id="FungiDB:LCOR_06057.1"/>
<protein>
    <submittedName>
        <fullName evidence="1">Uncharacterized protein</fullName>
    </submittedName>
</protein>
<accession>A0A068RXG1</accession>
<proteinExistence type="predicted"/>
<organism evidence="1 2">
    <name type="scientific">Lichtheimia corymbifera JMRC:FSU:9682</name>
    <dbReference type="NCBI Taxonomy" id="1263082"/>
    <lineage>
        <taxon>Eukaryota</taxon>
        <taxon>Fungi</taxon>
        <taxon>Fungi incertae sedis</taxon>
        <taxon>Mucoromycota</taxon>
        <taxon>Mucoromycotina</taxon>
        <taxon>Mucoromycetes</taxon>
        <taxon>Mucorales</taxon>
        <taxon>Lichtheimiaceae</taxon>
        <taxon>Lichtheimia</taxon>
    </lineage>
</organism>
<dbReference type="Proteomes" id="UP000027586">
    <property type="component" value="Unassembled WGS sequence"/>
</dbReference>